<organism evidence="1 2">
    <name type="scientific">Mycolicibacterium fluoranthenivorans</name>
    <dbReference type="NCBI Taxonomy" id="258505"/>
    <lineage>
        <taxon>Bacteria</taxon>
        <taxon>Bacillati</taxon>
        <taxon>Actinomycetota</taxon>
        <taxon>Actinomycetes</taxon>
        <taxon>Mycobacteriales</taxon>
        <taxon>Mycobacteriaceae</taxon>
        <taxon>Mycolicibacterium</taxon>
    </lineage>
</organism>
<dbReference type="EMBL" id="CP059893">
    <property type="protein sequence ID" value="QNJ89982.1"/>
    <property type="molecule type" value="Genomic_DNA"/>
</dbReference>
<name>A0A7G8P6L6_9MYCO</name>
<dbReference type="AlphaFoldDB" id="A0A7G8P6L6"/>
<geneLocation type="plasmid" evidence="1 2">
    <name>unnamed2</name>
</geneLocation>
<dbReference type="KEGG" id="mflu:HZU40_00555"/>
<accession>A0A7G8P6L6</accession>
<keyword evidence="1" id="KW-0614">Plasmid</keyword>
<evidence type="ECO:0000313" key="2">
    <source>
        <dbReference type="Proteomes" id="UP000515498"/>
    </source>
</evidence>
<sequence>MVSDNWWTSAEGREYRDQWRQITTARGGVAVRPRAKGARGAQRERELILAAARAWHQAHRGGWPRPKAEVALDLWAVTENNPPQPQNFAKRLLDQLGDVDGKPIIYTDDRQVSMLFVRIDEVDGDRIPPTIFFAAQRSSLVREAIRYARERRDEYEDSNRDFDREMDWQQRLDEADDAVDTWRNDSSEFGRRWYARALYDRQFLIQCNALAAADNLAAHVVSSYAGRRPRDPQAFVNLDASMIDLLSTMPYAMNLGPLPAESGETERFLNNLRAVLSARIAAYPMLYPLLCSVGVTVFFFPGPQGKDLDNIFRLVVPVLLEQLHPPSLAKGGYALRDEEFALWDAVRRGQTAPASSRIAFIEAVALKGMPYPPGTVLITLSDGERRKSWWQLAIDD</sequence>
<gene>
    <name evidence="1" type="ORF">HZU40_00555</name>
</gene>
<protein>
    <submittedName>
        <fullName evidence="1">Uncharacterized protein</fullName>
    </submittedName>
</protein>
<evidence type="ECO:0000313" key="1">
    <source>
        <dbReference type="EMBL" id="QNJ89982.1"/>
    </source>
</evidence>
<proteinExistence type="predicted"/>
<dbReference type="RefSeq" id="WP_187095134.1">
    <property type="nucleotide sequence ID" value="NZ_CP059893.1"/>
</dbReference>
<reference evidence="1 2" key="1">
    <citation type="submission" date="2020-07" db="EMBL/GenBank/DDBJ databases">
        <title>Draft genome sequence of four isobutane-metabolizing strains capable of cometabolically degrading diverse ether contaminants.</title>
        <authorList>
            <person name="Chen W."/>
            <person name="Faulkner N."/>
            <person name="Smith C."/>
            <person name="Hyman M."/>
        </authorList>
    </citation>
    <scope>NUCLEOTIDE SEQUENCE [LARGE SCALE GENOMIC DNA]</scope>
    <source>
        <strain evidence="1 2">2A</strain>
        <plasmid evidence="1 2">unnamed2</plasmid>
    </source>
</reference>
<dbReference type="Proteomes" id="UP000515498">
    <property type="component" value="Plasmid unnamed2"/>
</dbReference>